<keyword evidence="2" id="KW-1185">Reference proteome</keyword>
<dbReference type="EMBL" id="JAMYWD010000012">
    <property type="protein sequence ID" value="KAJ4952500.1"/>
    <property type="molecule type" value="Genomic_DNA"/>
</dbReference>
<evidence type="ECO:0000313" key="1">
    <source>
        <dbReference type="EMBL" id="KAJ4952500.1"/>
    </source>
</evidence>
<name>A0A9Q0GS36_9MAGN</name>
<protein>
    <submittedName>
        <fullName evidence="1">Uncharacterized protein</fullName>
    </submittedName>
</protein>
<proteinExistence type="predicted"/>
<sequence length="186" mass="20125">MQYEVAQKLSFHFMHAMELMTSSPFDDGRRGGNQADSGDFAGFGKAETGCNSLFVSDPYAQTQPIAYLKGGCHSGAPCSFSFLLIVSMASFVLALEACKSSLFPSLLLSHPSTETHVPTIMSSDPGEVPFQPSSKDFLTLKPSLAPMKEQWWFLQLPTSPCAISLRIQNGTTVQNQIVAVNTASHV</sequence>
<accession>A0A9Q0GS36</accession>
<dbReference type="Proteomes" id="UP001141806">
    <property type="component" value="Unassembled WGS sequence"/>
</dbReference>
<gene>
    <name evidence="1" type="ORF">NE237_029332</name>
</gene>
<comment type="caution">
    <text evidence="1">The sequence shown here is derived from an EMBL/GenBank/DDBJ whole genome shotgun (WGS) entry which is preliminary data.</text>
</comment>
<organism evidence="1 2">
    <name type="scientific">Protea cynaroides</name>
    <dbReference type="NCBI Taxonomy" id="273540"/>
    <lineage>
        <taxon>Eukaryota</taxon>
        <taxon>Viridiplantae</taxon>
        <taxon>Streptophyta</taxon>
        <taxon>Embryophyta</taxon>
        <taxon>Tracheophyta</taxon>
        <taxon>Spermatophyta</taxon>
        <taxon>Magnoliopsida</taxon>
        <taxon>Proteales</taxon>
        <taxon>Proteaceae</taxon>
        <taxon>Protea</taxon>
    </lineage>
</organism>
<reference evidence="1" key="1">
    <citation type="journal article" date="2023" name="Plant J.">
        <title>The genome of the king protea, Protea cynaroides.</title>
        <authorList>
            <person name="Chang J."/>
            <person name="Duong T.A."/>
            <person name="Schoeman C."/>
            <person name="Ma X."/>
            <person name="Roodt D."/>
            <person name="Barker N."/>
            <person name="Li Z."/>
            <person name="Van de Peer Y."/>
            <person name="Mizrachi E."/>
        </authorList>
    </citation>
    <scope>NUCLEOTIDE SEQUENCE</scope>
    <source>
        <tissue evidence="1">Young leaves</tissue>
    </source>
</reference>
<evidence type="ECO:0000313" key="2">
    <source>
        <dbReference type="Proteomes" id="UP001141806"/>
    </source>
</evidence>
<dbReference type="AlphaFoldDB" id="A0A9Q0GS36"/>